<dbReference type="InterPro" id="IPR031127">
    <property type="entry name" value="E3_UB_ligase_RBR"/>
</dbReference>
<dbReference type="InterPro" id="IPR013083">
    <property type="entry name" value="Znf_RING/FYVE/PHD"/>
</dbReference>
<sequence>MPTRKSTLPDEATLTECQRLQQEEFEVLESIYPEYVSSQLNDGTLKLEVPVELERNRKLTITCNAPHDPSTSSPMTENLVVSTLPPLLVYLALPHTYPLHKPPQLLSIRATHLWLPNIERLSKLLTDMWQAGDGVLYAWIEYLRTGEFLQPLDLSNGSNSIITIEHSNPPSLAPLLAGYDKLSQSSQFARNAYPCSDFWGMCIEEGDVGRVGCPDPDCVKEKREANEEEVARIVSDAEVQRWRWLREKRDLERDPRIIHCPVEVCQAAVKPPANEDPESGWARFRQCPKCMFSFCAFCRRTWHGPISPCVMAHSEKVVMEYLAAEEDSEDRWVIEQRYGKKNIVQLVLRYQEEVANKEWLDKSTTGCPGCSCHVEKTMGCNHASALLFLVVADRC</sequence>
<evidence type="ECO:0000256" key="1">
    <source>
        <dbReference type="ARBA" id="ARBA00001798"/>
    </source>
</evidence>
<keyword evidence="5" id="KW-0677">Repeat</keyword>
<evidence type="ECO:0000313" key="12">
    <source>
        <dbReference type="Proteomes" id="UP001140091"/>
    </source>
</evidence>
<feature type="domain" description="RWD" evidence="9">
    <location>
        <begin position="23"/>
        <end position="152"/>
    </location>
</feature>
<evidence type="ECO:0000256" key="8">
    <source>
        <dbReference type="ARBA" id="ARBA00022833"/>
    </source>
</evidence>
<keyword evidence="6" id="KW-0863">Zinc-finger</keyword>
<dbReference type="Proteomes" id="UP001140091">
    <property type="component" value="Unassembled WGS sequence"/>
</dbReference>
<feature type="non-terminal residue" evidence="11">
    <location>
        <position position="1"/>
    </location>
</feature>
<accession>A0A9W8J5R9</accession>
<comment type="caution">
    <text evidence="11">The sequence shown here is derived from an EMBL/GenBank/DDBJ whole genome shotgun (WGS) entry which is preliminary data.</text>
</comment>
<evidence type="ECO:0000256" key="7">
    <source>
        <dbReference type="ARBA" id="ARBA00022786"/>
    </source>
</evidence>
<organism evidence="11 12">
    <name type="scientific">Candolleomyces eurysporus</name>
    <dbReference type="NCBI Taxonomy" id="2828524"/>
    <lineage>
        <taxon>Eukaryota</taxon>
        <taxon>Fungi</taxon>
        <taxon>Dikarya</taxon>
        <taxon>Basidiomycota</taxon>
        <taxon>Agaricomycotina</taxon>
        <taxon>Agaricomycetes</taxon>
        <taxon>Agaricomycetidae</taxon>
        <taxon>Agaricales</taxon>
        <taxon>Agaricineae</taxon>
        <taxon>Psathyrellaceae</taxon>
        <taxon>Candolleomyces</taxon>
    </lineage>
</organism>
<dbReference type="SUPFAM" id="SSF54495">
    <property type="entry name" value="UBC-like"/>
    <property type="match status" value="1"/>
</dbReference>
<evidence type="ECO:0000256" key="5">
    <source>
        <dbReference type="ARBA" id="ARBA00022737"/>
    </source>
</evidence>
<dbReference type="EC" id="2.3.2.31" evidence="2"/>
<dbReference type="InterPro" id="IPR002867">
    <property type="entry name" value="IBR_dom"/>
</dbReference>
<dbReference type="CDD" id="cd23820">
    <property type="entry name" value="RWD_RNF14"/>
    <property type="match status" value="1"/>
</dbReference>
<dbReference type="Gene3D" id="1.20.120.1750">
    <property type="match status" value="1"/>
</dbReference>
<dbReference type="PROSITE" id="PS50908">
    <property type="entry name" value="RWD"/>
    <property type="match status" value="1"/>
</dbReference>
<dbReference type="SMART" id="SM00647">
    <property type="entry name" value="IBR"/>
    <property type="match status" value="1"/>
</dbReference>
<protein>
    <recommendedName>
        <fullName evidence="2">RBR-type E3 ubiquitin transferase</fullName>
        <ecNumber evidence="2">2.3.2.31</ecNumber>
    </recommendedName>
</protein>
<dbReference type="PANTHER" id="PTHR11685">
    <property type="entry name" value="RBR FAMILY RING FINGER AND IBR DOMAIN-CONTAINING"/>
    <property type="match status" value="1"/>
</dbReference>
<dbReference type="EMBL" id="JANBPK010000919">
    <property type="protein sequence ID" value="KAJ2928966.1"/>
    <property type="molecule type" value="Genomic_DNA"/>
</dbReference>
<keyword evidence="3" id="KW-0808">Transferase</keyword>
<evidence type="ECO:0000256" key="6">
    <source>
        <dbReference type="ARBA" id="ARBA00022771"/>
    </source>
</evidence>
<dbReference type="InterPro" id="IPR044066">
    <property type="entry name" value="TRIAD_supradom"/>
</dbReference>
<evidence type="ECO:0000259" key="9">
    <source>
        <dbReference type="PROSITE" id="PS50908"/>
    </source>
</evidence>
<comment type="catalytic activity">
    <reaction evidence="1">
        <text>[E2 ubiquitin-conjugating enzyme]-S-ubiquitinyl-L-cysteine + [acceptor protein]-L-lysine = [E2 ubiquitin-conjugating enzyme]-L-cysteine + [acceptor protein]-N(6)-ubiquitinyl-L-lysine.</text>
        <dbReference type="EC" id="2.3.2.31"/>
    </reaction>
</comment>
<keyword evidence="7" id="KW-0833">Ubl conjugation pathway</keyword>
<proteinExistence type="predicted"/>
<evidence type="ECO:0000256" key="2">
    <source>
        <dbReference type="ARBA" id="ARBA00012251"/>
    </source>
</evidence>
<dbReference type="CDD" id="cd20341">
    <property type="entry name" value="BRcat_RBR_RNF14"/>
    <property type="match status" value="1"/>
</dbReference>
<name>A0A9W8J5R9_9AGAR</name>
<evidence type="ECO:0000256" key="3">
    <source>
        <dbReference type="ARBA" id="ARBA00022679"/>
    </source>
</evidence>
<keyword evidence="8" id="KW-0862">Zinc</keyword>
<feature type="domain" description="RING-type" evidence="10">
    <location>
        <begin position="164"/>
        <end position="395"/>
    </location>
</feature>
<evidence type="ECO:0000313" key="11">
    <source>
        <dbReference type="EMBL" id="KAJ2928966.1"/>
    </source>
</evidence>
<dbReference type="GO" id="GO:0061630">
    <property type="term" value="F:ubiquitin protein ligase activity"/>
    <property type="evidence" value="ECO:0007669"/>
    <property type="project" value="UniProtKB-EC"/>
</dbReference>
<evidence type="ECO:0000259" key="10">
    <source>
        <dbReference type="PROSITE" id="PS51873"/>
    </source>
</evidence>
<dbReference type="InterPro" id="IPR006575">
    <property type="entry name" value="RWD_dom"/>
</dbReference>
<dbReference type="OrthoDB" id="1431934at2759"/>
<dbReference type="Pfam" id="PF01485">
    <property type="entry name" value="IBR"/>
    <property type="match status" value="1"/>
</dbReference>
<dbReference type="GO" id="GO:0008270">
    <property type="term" value="F:zinc ion binding"/>
    <property type="evidence" value="ECO:0007669"/>
    <property type="project" value="UniProtKB-KW"/>
</dbReference>
<dbReference type="GO" id="GO:0016567">
    <property type="term" value="P:protein ubiquitination"/>
    <property type="evidence" value="ECO:0007669"/>
    <property type="project" value="InterPro"/>
</dbReference>
<evidence type="ECO:0000256" key="4">
    <source>
        <dbReference type="ARBA" id="ARBA00022723"/>
    </source>
</evidence>
<dbReference type="SMART" id="SM00591">
    <property type="entry name" value="RWD"/>
    <property type="match status" value="1"/>
</dbReference>
<dbReference type="InterPro" id="IPR016135">
    <property type="entry name" value="UBQ-conjugating_enzyme/RWD"/>
</dbReference>
<dbReference type="AlphaFoldDB" id="A0A9W8J5R9"/>
<reference evidence="11" key="1">
    <citation type="submission" date="2022-06" db="EMBL/GenBank/DDBJ databases">
        <title>Genome Sequence of Candolleomyces eurysporus.</title>
        <authorList>
            <person name="Buettner E."/>
        </authorList>
    </citation>
    <scope>NUCLEOTIDE SEQUENCE</scope>
    <source>
        <strain evidence="11">VTCC 930004</strain>
    </source>
</reference>
<dbReference type="Gene3D" id="3.30.40.10">
    <property type="entry name" value="Zinc/RING finger domain, C3HC4 (zinc finger)"/>
    <property type="match status" value="1"/>
</dbReference>
<dbReference type="Gene3D" id="3.10.110.10">
    <property type="entry name" value="Ubiquitin Conjugating Enzyme"/>
    <property type="match status" value="1"/>
</dbReference>
<keyword evidence="12" id="KW-1185">Reference proteome</keyword>
<dbReference type="Pfam" id="PF05773">
    <property type="entry name" value="RWD"/>
    <property type="match status" value="1"/>
</dbReference>
<dbReference type="PROSITE" id="PS51873">
    <property type="entry name" value="TRIAD"/>
    <property type="match status" value="1"/>
</dbReference>
<keyword evidence="4" id="KW-0479">Metal-binding</keyword>
<gene>
    <name evidence="11" type="ORF">H1R20_g8231</name>
</gene>